<organism evidence="6 7">
    <name type="scientific">Paenibacillus oceani</name>
    <dbReference type="NCBI Taxonomy" id="2772510"/>
    <lineage>
        <taxon>Bacteria</taxon>
        <taxon>Bacillati</taxon>
        <taxon>Bacillota</taxon>
        <taxon>Bacilli</taxon>
        <taxon>Bacillales</taxon>
        <taxon>Paenibacillaceae</taxon>
        <taxon>Paenibacillus</taxon>
    </lineage>
</organism>
<dbReference type="SUPFAM" id="SSF50022">
    <property type="entry name" value="ISP domain"/>
    <property type="match status" value="1"/>
</dbReference>
<comment type="caution">
    <text evidence="6">The sequence shown here is derived from an EMBL/GenBank/DDBJ whole genome shotgun (WGS) entry which is preliminary data.</text>
</comment>
<dbReference type="Pfam" id="PF00355">
    <property type="entry name" value="Rieske"/>
    <property type="match status" value="1"/>
</dbReference>
<dbReference type="GO" id="GO:0004497">
    <property type="term" value="F:monooxygenase activity"/>
    <property type="evidence" value="ECO:0007669"/>
    <property type="project" value="UniProtKB-ARBA"/>
</dbReference>
<keyword evidence="3" id="KW-0408">Iron</keyword>
<name>A0A927H0F9_9BACL</name>
<proteinExistence type="predicted"/>
<evidence type="ECO:0000313" key="7">
    <source>
        <dbReference type="Proteomes" id="UP000639396"/>
    </source>
</evidence>
<dbReference type="GO" id="GO:0051537">
    <property type="term" value="F:2 iron, 2 sulfur cluster binding"/>
    <property type="evidence" value="ECO:0007669"/>
    <property type="project" value="UniProtKB-KW"/>
</dbReference>
<dbReference type="GO" id="GO:0016705">
    <property type="term" value="F:oxidoreductase activity, acting on paired donors, with incorporation or reduction of molecular oxygen"/>
    <property type="evidence" value="ECO:0007669"/>
    <property type="project" value="UniProtKB-ARBA"/>
</dbReference>
<dbReference type="AlphaFoldDB" id="A0A927H0F9"/>
<evidence type="ECO:0000256" key="2">
    <source>
        <dbReference type="ARBA" id="ARBA00022723"/>
    </source>
</evidence>
<gene>
    <name evidence="6" type="ORF">IDH45_14000</name>
</gene>
<dbReference type="EMBL" id="JACXJA010000016">
    <property type="protein sequence ID" value="MBD2863102.1"/>
    <property type="molecule type" value="Genomic_DNA"/>
</dbReference>
<accession>A0A927H0F9</accession>
<sequence length="123" mass="13842">MNRVCVGSTSEIAPGSRKIVEIGGRSIGVYNVNGNYYAIRNLCPHQGAPLCLGITTSFVTSTARGEFCFEQEGEIVRCPWHFWEFEIKTGCMVVDPKTRTKTYDVTVERYDVTVNEDQLFVHV</sequence>
<dbReference type="Gene3D" id="2.102.10.10">
    <property type="entry name" value="Rieske [2Fe-2S] iron-sulphur domain"/>
    <property type="match status" value="1"/>
</dbReference>
<keyword evidence="2" id="KW-0479">Metal-binding</keyword>
<keyword evidence="1" id="KW-0001">2Fe-2S</keyword>
<keyword evidence="7" id="KW-1185">Reference proteome</keyword>
<dbReference type="PROSITE" id="PS51296">
    <property type="entry name" value="RIESKE"/>
    <property type="match status" value="1"/>
</dbReference>
<evidence type="ECO:0000256" key="1">
    <source>
        <dbReference type="ARBA" id="ARBA00022714"/>
    </source>
</evidence>
<dbReference type="InterPro" id="IPR017941">
    <property type="entry name" value="Rieske_2Fe-2S"/>
</dbReference>
<feature type="domain" description="Rieske" evidence="5">
    <location>
        <begin position="4"/>
        <end position="121"/>
    </location>
</feature>
<evidence type="ECO:0000256" key="4">
    <source>
        <dbReference type="ARBA" id="ARBA00023014"/>
    </source>
</evidence>
<dbReference type="RefSeq" id="WP_190928591.1">
    <property type="nucleotide sequence ID" value="NZ_JACXJA010000016.1"/>
</dbReference>
<dbReference type="GO" id="GO:0046872">
    <property type="term" value="F:metal ion binding"/>
    <property type="evidence" value="ECO:0007669"/>
    <property type="project" value="UniProtKB-KW"/>
</dbReference>
<dbReference type="InterPro" id="IPR036922">
    <property type="entry name" value="Rieske_2Fe-2S_sf"/>
</dbReference>
<evidence type="ECO:0000259" key="5">
    <source>
        <dbReference type="PROSITE" id="PS51296"/>
    </source>
</evidence>
<dbReference type="PANTHER" id="PTHR21496">
    <property type="entry name" value="FERREDOXIN-RELATED"/>
    <property type="match status" value="1"/>
</dbReference>
<evidence type="ECO:0000313" key="6">
    <source>
        <dbReference type="EMBL" id="MBD2863102.1"/>
    </source>
</evidence>
<dbReference type="PANTHER" id="PTHR21496:SF23">
    <property type="entry name" value="3-PHENYLPROPIONATE_CINNAMIC ACID DIOXYGENASE FERREDOXIN SUBUNIT"/>
    <property type="match status" value="1"/>
</dbReference>
<evidence type="ECO:0000256" key="3">
    <source>
        <dbReference type="ARBA" id="ARBA00023004"/>
    </source>
</evidence>
<dbReference type="Proteomes" id="UP000639396">
    <property type="component" value="Unassembled WGS sequence"/>
</dbReference>
<protein>
    <submittedName>
        <fullName evidence="6">Rieske (2Fe-2S) protein</fullName>
    </submittedName>
</protein>
<reference evidence="6" key="1">
    <citation type="submission" date="2020-09" db="EMBL/GenBank/DDBJ databases">
        <title>A novel bacterium of genus Paenibacillus, isolated from South China Sea.</title>
        <authorList>
            <person name="Huang H."/>
            <person name="Mo K."/>
            <person name="Hu Y."/>
        </authorList>
    </citation>
    <scope>NUCLEOTIDE SEQUENCE</scope>
    <source>
        <strain evidence="6">IB182363</strain>
    </source>
</reference>
<keyword evidence="4" id="KW-0411">Iron-sulfur</keyword>